<keyword evidence="2" id="KW-1185">Reference proteome</keyword>
<accession>A0A090ABH8</accession>
<gene>
    <name evidence="1" type="ORF">THII_0671</name>
</gene>
<organism evidence="1 2">
    <name type="scientific">Thioploca ingrica</name>
    <dbReference type="NCBI Taxonomy" id="40754"/>
    <lineage>
        <taxon>Bacteria</taxon>
        <taxon>Pseudomonadati</taxon>
        <taxon>Pseudomonadota</taxon>
        <taxon>Gammaproteobacteria</taxon>
        <taxon>Thiotrichales</taxon>
        <taxon>Thiotrichaceae</taxon>
        <taxon>Thioploca</taxon>
    </lineage>
</organism>
<sequence length="370" mass="42800">MVADQELKRYRAYWSQFIEGLTQPSLPALIGTVVVATSVFFWCVIFITPTFIATTGYGYFINGATDEYGYLTSEVLRIKQTPAQQLSIALVGESSLREAISDVTHLNHWVEEKIGQPVVSYDLMAGSLSHWEAVCILDNLNENFRGIVVLYISPNALARKNDYLAELVRYPRLALDCPSFDAELRLAGVTVPQRFNNYFLNHYSFFIARQSALLNLITGQVQLERHKIARWEFIMNSQRWQLAIQTVKQWLEGENYHHNRQANLGVYARLIQRLQQSKQIQVALVESVRNPKVESIIYATPAAKQLYDEYQIDVKKFVRKNNVFYWDIGKRVNLQPEDFVDHTHLKDHQSRQRYTLALAELLAKRLLQIQ</sequence>
<dbReference type="KEGG" id="tig:THII_0671"/>
<dbReference type="Proteomes" id="UP000031623">
    <property type="component" value="Chromosome"/>
</dbReference>
<dbReference type="AlphaFoldDB" id="A0A090ABH8"/>
<dbReference type="HOGENOM" id="CLU_747912_0_0_6"/>
<dbReference type="EMBL" id="AP014633">
    <property type="protein sequence ID" value="BAP54968.1"/>
    <property type="molecule type" value="Genomic_DNA"/>
</dbReference>
<evidence type="ECO:0000313" key="2">
    <source>
        <dbReference type="Proteomes" id="UP000031623"/>
    </source>
</evidence>
<proteinExistence type="predicted"/>
<protein>
    <submittedName>
        <fullName evidence="1">Uncharacterized protein</fullName>
    </submittedName>
</protein>
<reference evidence="1 2" key="1">
    <citation type="journal article" date="2014" name="ISME J.">
        <title>Ecophysiology of Thioploca ingrica as revealed by the complete genome sequence supplemented with proteomic evidence.</title>
        <authorList>
            <person name="Kojima H."/>
            <person name="Ogura Y."/>
            <person name="Yamamoto N."/>
            <person name="Togashi T."/>
            <person name="Mori H."/>
            <person name="Watanabe T."/>
            <person name="Nemoto F."/>
            <person name="Kurokawa K."/>
            <person name="Hayashi T."/>
            <person name="Fukui M."/>
        </authorList>
    </citation>
    <scope>NUCLEOTIDE SEQUENCE [LARGE SCALE GENOMIC DNA]</scope>
</reference>
<evidence type="ECO:0000313" key="1">
    <source>
        <dbReference type="EMBL" id="BAP54968.1"/>
    </source>
</evidence>
<name>A0A090ABH8_9GAMM</name>
<dbReference type="STRING" id="40754.THII_0671"/>